<dbReference type="NCBIfam" id="TIGR03172">
    <property type="entry name" value="selenium cofactor biosynthesis protein YqeC"/>
    <property type="match status" value="1"/>
</dbReference>
<name>A0A2A6Z9C1_9FIRM</name>
<dbReference type="InterPro" id="IPR027417">
    <property type="entry name" value="P-loop_NTPase"/>
</dbReference>
<keyword evidence="2" id="KW-1185">Reference proteome</keyword>
<evidence type="ECO:0000313" key="1">
    <source>
        <dbReference type="EMBL" id="PDX57960.1"/>
    </source>
</evidence>
<comment type="caution">
    <text evidence="1">The sequence shown here is derived from an EMBL/GenBank/DDBJ whole genome shotgun (WGS) entry which is preliminary data.</text>
</comment>
<dbReference type="AlphaFoldDB" id="A0A2A6Z9C1"/>
<organism evidence="1 2">
    <name type="scientific">Faecalibacterium langellae</name>
    <dbReference type="NCBI Taxonomy" id="3435293"/>
    <lineage>
        <taxon>Bacteria</taxon>
        <taxon>Bacillati</taxon>
        <taxon>Bacillota</taxon>
        <taxon>Clostridia</taxon>
        <taxon>Eubacteriales</taxon>
        <taxon>Oscillospiraceae</taxon>
        <taxon>Faecalibacterium</taxon>
    </lineage>
</organism>
<reference evidence="1 2" key="1">
    <citation type="journal article" date="2017" name="Front. Microbiol.">
        <title>New Insights into the Diversity of the Genus Faecalibacterium.</title>
        <authorList>
            <person name="Benevides L."/>
            <person name="Burman S."/>
            <person name="Martin R."/>
            <person name="Robert V."/>
            <person name="Thomas M."/>
            <person name="Miquel S."/>
            <person name="Chain F."/>
            <person name="Sokol H."/>
            <person name="Bermudez-Humaran L.G."/>
            <person name="Morrison M."/>
            <person name="Langella P."/>
            <person name="Azevedo V.A."/>
            <person name="Chatel J.M."/>
            <person name="Soares S."/>
        </authorList>
    </citation>
    <scope>NUCLEOTIDE SEQUENCE [LARGE SCALE GENOMIC DNA]</scope>
    <source>
        <strain evidence="2">CNCM I-4540</strain>
    </source>
</reference>
<dbReference type="Proteomes" id="UP000220752">
    <property type="component" value="Unassembled WGS sequence"/>
</dbReference>
<dbReference type="SUPFAM" id="SSF52540">
    <property type="entry name" value="P-loop containing nucleoside triphosphate hydrolases"/>
    <property type="match status" value="1"/>
</dbReference>
<dbReference type="EMBL" id="NMTQ01000036">
    <property type="protein sequence ID" value="PDX57960.1"/>
    <property type="molecule type" value="Genomic_DNA"/>
</dbReference>
<sequence length="235" mass="25282">MIDEKIFPFLAEKGHVISLVGGGGKTTLMYNLAANCARKGWQVLAATTTHIMQPPGGVWAQTDAELFRLWKCGSYAVAGTAAHGGKLTAPPQAQLERWMTLADIVLIEADGAKRMPCKAPAAHEPVLLPQCDTVLAVAGLSALRHPLREVCFRAELAAELLCVPQDAQLTPELLAKLLASEAGGRKAVGDRSFYVVLNQVDTKEQAALARQVADILKKIYRISCATSHFEKGERA</sequence>
<proteinExistence type="predicted"/>
<dbReference type="Gene3D" id="3.40.50.300">
    <property type="entry name" value="P-loop containing nucleotide triphosphate hydrolases"/>
    <property type="match status" value="1"/>
</dbReference>
<gene>
    <name evidence="1" type="ORF">CGS46_11370</name>
</gene>
<evidence type="ECO:0000313" key="2">
    <source>
        <dbReference type="Proteomes" id="UP000220752"/>
    </source>
</evidence>
<protein>
    <submittedName>
        <fullName evidence="1">Hydroxylase</fullName>
    </submittedName>
</protein>
<accession>A0A2A6Z9C1</accession>
<dbReference type="InterPro" id="IPR017587">
    <property type="entry name" value="YqeC"/>
</dbReference>
<dbReference type="Pfam" id="PF19842">
    <property type="entry name" value="YqeC"/>
    <property type="match status" value="1"/>
</dbReference>